<name>A0A151WTD5_9HYME</name>
<reference evidence="2 3" key="1">
    <citation type="submission" date="2015-09" db="EMBL/GenBank/DDBJ databases">
        <title>Trachymyrmex zeteki WGS genome.</title>
        <authorList>
            <person name="Nygaard S."/>
            <person name="Hu H."/>
            <person name="Boomsma J."/>
            <person name="Zhang G."/>
        </authorList>
    </citation>
    <scope>NUCLEOTIDE SEQUENCE [LARGE SCALE GENOMIC DNA]</scope>
    <source>
        <strain evidence="2">Tzet28-1</strain>
        <tissue evidence="2">Whole body</tissue>
    </source>
</reference>
<evidence type="ECO:0000256" key="1">
    <source>
        <dbReference type="SAM" id="Phobius"/>
    </source>
</evidence>
<dbReference type="Proteomes" id="UP000075809">
    <property type="component" value="Unassembled WGS sequence"/>
</dbReference>
<keyword evidence="1" id="KW-1133">Transmembrane helix</keyword>
<accession>A0A151WTD5</accession>
<feature type="non-terminal residue" evidence="2">
    <location>
        <position position="1"/>
    </location>
</feature>
<evidence type="ECO:0000313" key="2">
    <source>
        <dbReference type="EMBL" id="KYQ51104.1"/>
    </source>
</evidence>
<sequence length="97" mass="11388">RIWISACCRRRSNHHIWRLTLRRWGTAHHHSWFSKGVNLCGCERGGGGFPARYARRSSLRIIRLFFLAQFIISLQRFCLPISTPKSLHRLIQSTESI</sequence>
<keyword evidence="1" id="KW-0472">Membrane</keyword>
<proteinExistence type="predicted"/>
<protein>
    <submittedName>
        <fullName evidence="2">Uncharacterized protein</fullName>
    </submittedName>
</protein>
<dbReference type="EMBL" id="KQ982757">
    <property type="protein sequence ID" value="KYQ51104.1"/>
    <property type="molecule type" value="Genomic_DNA"/>
</dbReference>
<organism evidence="2 3">
    <name type="scientific">Mycetomoellerius zeteki</name>
    <dbReference type="NCBI Taxonomy" id="64791"/>
    <lineage>
        <taxon>Eukaryota</taxon>
        <taxon>Metazoa</taxon>
        <taxon>Ecdysozoa</taxon>
        <taxon>Arthropoda</taxon>
        <taxon>Hexapoda</taxon>
        <taxon>Insecta</taxon>
        <taxon>Pterygota</taxon>
        <taxon>Neoptera</taxon>
        <taxon>Endopterygota</taxon>
        <taxon>Hymenoptera</taxon>
        <taxon>Apocrita</taxon>
        <taxon>Aculeata</taxon>
        <taxon>Formicoidea</taxon>
        <taxon>Formicidae</taxon>
        <taxon>Myrmicinae</taxon>
        <taxon>Mycetomoellerius</taxon>
    </lineage>
</organism>
<feature type="transmembrane region" description="Helical" evidence="1">
    <location>
        <begin position="61"/>
        <end position="82"/>
    </location>
</feature>
<dbReference type="AlphaFoldDB" id="A0A151WTD5"/>
<gene>
    <name evidence="2" type="ORF">ALC60_09751</name>
</gene>
<keyword evidence="1" id="KW-0812">Transmembrane</keyword>
<keyword evidence="3" id="KW-1185">Reference proteome</keyword>
<evidence type="ECO:0000313" key="3">
    <source>
        <dbReference type="Proteomes" id="UP000075809"/>
    </source>
</evidence>